<dbReference type="PANTHER" id="PTHR30619">
    <property type="entry name" value="DNA INTERNALIZATION/COMPETENCE PROTEIN COMEC/REC2"/>
    <property type="match status" value="1"/>
</dbReference>
<sequence>MHKSQALFYLLLAFICGIFVASFLVVSQTWILVFLILAIGLIAVSGYQKTYSNKGLLTGVLFLVFVFGIVRFNSFNFSNSILNQFADIEVGGKGMAVQLRGYIDEEQDVSGDKSQIIFRVRELIVPDKTLMIDERTLIYTNAFPRYKFGDEISVIGAIKTPQNFAEDFDYVAYLKRQNIRTIMSFPKISTGENLQLGFFEKTKIDLYKKIFGLKDRFELAINKSISEPNASFVNGIILGSRQNIPDEIKEAFNKTGTTHILAISGYNIMIISWAVLAGLVYFFRRRTAFWISIVVIILFTILTGASASVVRASLMGLLLLFANGYGRLYDPKNSIILAGAIMIFINPFALVFDVGFQLSFLAVMGLLFLYPYLSRKTNKIPELGGIKDLFLMTISAQVFVLPLLIYYFRQFSVWFLPANILILPLVPFAMFLGFISGIGGMIFLPIGQIIGWFAWAVTTYQVWVITILAGF</sequence>
<name>A0A0G0MGS9_YANXG</name>
<feature type="transmembrane region" description="Helical" evidence="6">
    <location>
        <begin position="389"/>
        <end position="408"/>
    </location>
</feature>
<evidence type="ECO:0000259" key="8">
    <source>
        <dbReference type="Pfam" id="PF13567"/>
    </source>
</evidence>
<feature type="domain" description="DUF4131" evidence="8">
    <location>
        <begin position="30"/>
        <end position="188"/>
    </location>
</feature>
<feature type="transmembrane region" description="Helical" evidence="6">
    <location>
        <begin position="450"/>
        <end position="470"/>
    </location>
</feature>
<evidence type="ECO:0000313" key="9">
    <source>
        <dbReference type="EMBL" id="KKR02383.1"/>
    </source>
</evidence>
<feature type="transmembrane region" description="Helical" evidence="6">
    <location>
        <begin position="420"/>
        <end position="443"/>
    </location>
</feature>
<reference evidence="9 10" key="1">
    <citation type="journal article" date="2015" name="Nature">
        <title>rRNA introns, odd ribosomes, and small enigmatic genomes across a large radiation of phyla.</title>
        <authorList>
            <person name="Brown C.T."/>
            <person name="Hug L.A."/>
            <person name="Thomas B.C."/>
            <person name="Sharon I."/>
            <person name="Castelle C.J."/>
            <person name="Singh A."/>
            <person name="Wilkins M.J."/>
            <person name="Williams K.H."/>
            <person name="Banfield J.F."/>
        </authorList>
    </citation>
    <scope>NUCLEOTIDE SEQUENCE [LARGE SCALE GENOMIC DNA]</scope>
    <source>
        <strain evidence="10">GW2011_GWA1_39_13</strain>
    </source>
</reference>
<feature type="transmembrane region" description="Helical" evidence="6">
    <location>
        <begin position="356"/>
        <end position="373"/>
    </location>
</feature>
<evidence type="ECO:0000259" key="7">
    <source>
        <dbReference type="Pfam" id="PF03772"/>
    </source>
</evidence>
<evidence type="ECO:0000256" key="5">
    <source>
        <dbReference type="ARBA" id="ARBA00023136"/>
    </source>
</evidence>
<dbReference type="NCBIfam" id="TIGR00360">
    <property type="entry name" value="ComEC_N-term"/>
    <property type="match status" value="1"/>
</dbReference>
<dbReference type="EMBL" id="LBWF01000003">
    <property type="protein sequence ID" value="KKR02383.1"/>
    <property type="molecule type" value="Genomic_DNA"/>
</dbReference>
<dbReference type="InterPro" id="IPR025405">
    <property type="entry name" value="DUF4131"/>
</dbReference>
<proteinExistence type="predicted"/>
<keyword evidence="5 6" id="KW-0472">Membrane</keyword>
<dbReference type="InterPro" id="IPR004477">
    <property type="entry name" value="ComEC_N"/>
</dbReference>
<feature type="transmembrane region" description="Helical" evidence="6">
    <location>
        <begin position="260"/>
        <end position="283"/>
    </location>
</feature>
<dbReference type="PANTHER" id="PTHR30619:SF7">
    <property type="entry name" value="BETA-LACTAMASE DOMAIN PROTEIN"/>
    <property type="match status" value="1"/>
</dbReference>
<accession>A0A0G0MGS9</accession>
<keyword evidence="3 6" id="KW-0812">Transmembrane</keyword>
<dbReference type="Pfam" id="PF13567">
    <property type="entry name" value="DUF4131"/>
    <property type="match status" value="1"/>
</dbReference>
<evidence type="ECO:0000313" key="10">
    <source>
        <dbReference type="Proteomes" id="UP000034845"/>
    </source>
</evidence>
<organism evidence="9 10">
    <name type="scientific">Yanofskybacteria sp. (strain GW2011_GWA1_39_13)</name>
    <dbReference type="NCBI Taxonomy" id="1619019"/>
    <lineage>
        <taxon>Bacteria</taxon>
        <taxon>Candidatus Yanofskyibacteriota</taxon>
    </lineage>
</organism>
<evidence type="ECO:0000256" key="3">
    <source>
        <dbReference type="ARBA" id="ARBA00022692"/>
    </source>
</evidence>
<evidence type="ECO:0000256" key="1">
    <source>
        <dbReference type="ARBA" id="ARBA00004651"/>
    </source>
</evidence>
<feature type="transmembrane region" description="Helical" evidence="6">
    <location>
        <begin position="54"/>
        <end position="72"/>
    </location>
</feature>
<keyword evidence="4 6" id="KW-1133">Transmembrane helix</keyword>
<protein>
    <submittedName>
        <fullName evidence="9">Internalization-related competence protein ComEC/Rec2 protein</fullName>
    </submittedName>
</protein>
<feature type="transmembrane region" description="Helical" evidence="6">
    <location>
        <begin position="6"/>
        <end position="25"/>
    </location>
</feature>
<dbReference type="Pfam" id="PF03772">
    <property type="entry name" value="Competence"/>
    <property type="match status" value="1"/>
</dbReference>
<evidence type="ECO:0000256" key="6">
    <source>
        <dbReference type="SAM" id="Phobius"/>
    </source>
</evidence>
<feature type="transmembrane region" description="Helical" evidence="6">
    <location>
        <begin position="30"/>
        <end position="48"/>
    </location>
</feature>
<comment type="subcellular location">
    <subcellularLocation>
        <location evidence="1">Cell membrane</location>
        <topology evidence="1">Multi-pass membrane protein</topology>
    </subcellularLocation>
</comment>
<dbReference type="AlphaFoldDB" id="A0A0G0MGS9"/>
<feature type="domain" description="ComEC/Rec2-related protein" evidence="7">
    <location>
        <begin position="236"/>
        <end position="469"/>
    </location>
</feature>
<gene>
    <name evidence="9" type="ORF">UT29_C0003G0039</name>
</gene>
<dbReference type="InterPro" id="IPR052159">
    <property type="entry name" value="Competence_DNA_uptake"/>
</dbReference>
<keyword evidence="2" id="KW-1003">Cell membrane</keyword>
<evidence type="ECO:0000256" key="4">
    <source>
        <dbReference type="ARBA" id="ARBA00022989"/>
    </source>
</evidence>
<dbReference type="GO" id="GO:0005886">
    <property type="term" value="C:plasma membrane"/>
    <property type="evidence" value="ECO:0007669"/>
    <property type="project" value="UniProtKB-SubCell"/>
</dbReference>
<dbReference type="Proteomes" id="UP000034845">
    <property type="component" value="Unassembled WGS sequence"/>
</dbReference>
<comment type="caution">
    <text evidence="9">The sequence shown here is derived from an EMBL/GenBank/DDBJ whole genome shotgun (WGS) entry which is preliminary data.</text>
</comment>
<feature type="transmembrane region" description="Helical" evidence="6">
    <location>
        <begin position="334"/>
        <end position="350"/>
    </location>
</feature>
<feature type="transmembrane region" description="Helical" evidence="6">
    <location>
        <begin position="289"/>
        <end position="322"/>
    </location>
</feature>
<evidence type="ECO:0000256" key="2">
    <source>
        <dbReference type="ARBA" id="ARBA00022475"/>
    </source>
</evidence>